<accession>A0A398CXW7</accession>
<dbReference type="InterPro" id="IPR033728">
    <property type="entry name" value="ThrRS_core"/>
</dbReference>
<dbReference type="Pfam" id="PF03129">
    <property type="entry name" value="HGTP_anticodon"/>
    <property type="match status" value="1"/>
</dbReference>
<reference evidence="16 17" key="1">
    <citation type="submission" date="2018-09" db="EMBL/GenBank/DDBJ databases">
        <title>Cohnella cavernae sp. nov., isolated from a karst cave.</title>
        <authorList>
            <person name="Zhu H."/>
        </authorList>
    </citation>
    <scope>NUCLEOTIDE SEQUENCE [LARGE SCALE GENOMIC DNA]</scope>
    <source>
        <strain evidence="16 17">K2E09-144</strain>
    </source>
</reference>
<feature type="binding site" evidence="13">
    <location>
        <position position="389"/>
    </location>
    <ligand>
        <name>Zn(2+)</name>
        <dbReference type="ChEBI" id="CHEBI:29105"/>
        <note>catalytic</note>
    </ligand>
</feature>
<dbReference type="Gene3D" id="3.40.50.800">
    <property type="entry name" value="Anticodon-binding domain"/>
    <property type="match status" value="1"/>
</dbReference>
<protein>
    <recommendedName>
        <fullName evidence="13">Threonine--tRNA ligase</fullName>
        <ecNumber evidence="13">6.1.1.3</ecNumber>
    </recommendedName>
    <alternativeName>
        <fullName evidence="13">Threonyl-tRNA synthetase</fullName>
        <shortName evidence="13">ThrRS</shortName>
    </alternativeName>
</protein>
<evidence type="ECO:0000256" key="10">
    <source>
        <dbReference type="ARBA" id="ARBA00022917"/>
    </source>
</evidence>
<keyword evidence="10 13" id="KW-0648">Protein biosynthesis</keyword>
<dbReference type="InterPro" id="IPR045864">
    <property type="entry name" value="aa-tRNA-synth_II/BPL/LPL"/>
</dbReference>
<evidence type="ECO:0000259" key="15">
    <source>
        <dbReference type="PROSITE" id="PS51880"/>
    </source>
</evidence>
<dbReference type="CDD" id="cd01667">
    <property type="entry name" value="TGS_ThrRS"/>
    <property type="match status" value="1"/>
</dbReference>
<dbReference type="GO" id="GO:0016740">
    <property type="term" value="F:transferase activity"/>
    <property type="evidence" value="ECO:0007669"/>
    <property type="project" value="UniProtKB-ARBA"/>
</dbReference>
<dbReference type="GO" id="GO:0004829">
    <property type="term" value="F:threonine-tRNA ligase activity"/>
    <property type="evidence" value="ECO:0007669"/>
    <property type="project" value="UniProtKB-UniRule"/>
</dbReference>
<dbReference type="InterPro" id="IPR006195">
    <property type="entry name" value="aa-tRNA-synth_II"/>
</dbReference>
<comment type="subcellular location">
    <subcellularLocation>
        <location evidence="13">Cytoplasm</location>
    </subcellularLocation>
</comment>
<dbReference type="EC" id="6.1.1.3" evidence="13"/>
<evidence type="ECO:0000256" key="13">
    <source>
        <dbReference type="HAMAP-Rule" id="MF_00184"/>
    </source>
</evidence>
<keyword evidence="7 13" id="KW-0862">Zinc</keyword>
<dbReference type="Gene3D" id="3.30.54.20">
    <property type="match status" value="1"/>
</dbReference>
<dbReference type="FunFam" id="3.30.980.10:FF:000005">
    <property type="entry name" value="Threonyl-tRNA synthetase, mitochondrial"/>
    <property type="match status" value="1"/>
</dbReference>
<dbReference type="InterPro" id="IPR036621">
    <property type="entry name" value="Anticodon-bd_dom_sf"/>
</dbReference>
<comment type="similarity">
    <text evidence="1 13">Belongs to the class-II aminoacyl-tRNA synthetase family.</text>
</comment>
<dbReference type="SUPFAM" id="SSF52954">
    <property type="entry name" value="Class II aaRS ABD-related"/>
    <property type="match status" value="1"/>
</dbReference>
<dbReference type="InterPro" id="IPR047246">
    <property type="entry name" value="ThrRS_anticodon"/>
</dbReference>
<dbReference type="GO" id="GO:0005524">
    <property type="term" value="F:ATP binding"/>
    <property type="evidence" value="ECO:0007669"/>
    <property type="project" value="UniProtKB-UniRule"/>
</dbReference>
<dbReference type="Proteomes" id="UP000266340">
    <property type="component" value="Unassembled WGS sequence"/>
</dbReference>
<keyword evidence="4 13" id="KW-0436">Ligase</keyword>
<dbReference type="GO" id="GO:0006435">
    <property type="term" value="P:threonyl-tRNA aminoacylation"/>
    <property type="evidence" value="ECO:0007669"/>
    <property type="project" value="UniProtKB-UniRule"/>
</dbReference>
<keyword evidence="6 13" id="KW-0547">Nucleotide-binding</keyword>
<dbReference type="FunFam" id="3.10.20.30:FF:000005">
    <property type="entry name" value="Threonine--tRNA ligase"/>
    <property type="match status" value="1"/>
</dbReference>
<dbReference type="OrthoDB" id="9802304at2"/>
<dbReference type="InterPro" id="IPR012947">
    <property type="entry name" value="tRNA_SAD"/>
</dbReference>
<dbReference type="CDD" id="cd00771">
    <property type="entry name" value="ThrRS_core"/>
    <property type="match status" value="1"/>
</dbReference>
<comment type="cofactor">
    <cofactor evidence="13">
        <name>Zn(2+)</name>
        <dbReference type="ChEBI" id="CHEBI:29105"/>
    </cofactor>
    <text evidence="13">Binds 1 zinc ion per subunit.</text>
</comment>
<evidence type="ECO:0000256" key="6">
    <source>
        <dbReference type="ARBA" id="ARBA00022741"/>
    </source>
</evidence>
<dbReference type="FunFam" id="3.30.54.20:FF:000002">
    <property type="entry name" value="Threonine--tRNA ligase"/>
    <property type="match status" value="1"/>
</dbReference>
<dbReference type="InterPro" id="IPR012675">
    <property type="entry name" value="Beta-grasp_dom_sf"/>
</dbReference>
<dbReference type="InterPro" id="IPR002320">
    <property type="entry name" value="Thr-tRNA-ligase_IIa"/>
</dbReference>
<dbReference type="InterPro" id="IPR018163">
    <property type="entry name" value="Thr/Ala-tRNA-synth_IIc_edit"/>
</dbReference>
<dbReference type="SUPFAM" id="SSF55681">
    <property type="entry name" value="Class II aaRS and biotin synthetases"/>
    <property type="match status" value="1"/>
</dbReference>
<dbReference type="PROSITE" id="PS50862">
    <property type="entry name" value="AA_TRNA_LIGASE_II"/>
    <property type="match status" value="1"/>
</dbReference>
<dbReference type="PANTHER" id="PTHR11451">
    <property type="entry name" value="THREONINE-TRNA LIGASE"/>
    <property type="match status" value="1"/>
</dbReference>
<keyword evidence="9 13" id="KW-0694">RNA-binding</keyword>
<keyword evidence="2 13" id="KW-0963">Cytoplasm</keyword>
<dbReference type="Pfam" id="PF02824">
    <property type="entry name" value="TGS"/>
    <property type="match status" value="1"/>
</dbReference>
<dbReference type="CDD" id="cd00860">
    <property type="entry name" value="ThrRS_anticodon"/>
    <property type="match status" value="1"/>
</dbReference>
<feature type="binding site" evidence="13">
    <location>
        <position position="519"/>
    </location>
    <ligand>
        <name>Zn(2+)</name>
        <dbReference type="ChEBI" id="CHEBI:29105"/>
        <note>catalytic</note>
    </ligand>
</feature>
<keyword evidence="11 13" id="KW-0030">Aminoacyl-tRNA synthetase</keyword>
<dbReference type="Gene3D" id="3.30.980.10">
    <property type="entry name" value="Threonyl-trna Synthetase, Chain A, domain 2"/>
    <property type="match status" value="1"/>
</dbReference>
<dbReference type="PROSITE" id="PS51880">
    <property type="entry name" value="TGS"/>
    <property type="match status" value="1"/>
</dbReference>
<comment type="catalytic activity">
    <reaction evidence="12 13">
        <text>tRNA(Thr) + L-threonine + ATP = L-threonyl-tRNA(Thr) + AMP + diphosphate + H(+)</text>
        <dbReference type="Rhea" id="RHEA:24624"/>
        <dbReference type="Rhea" id="RHEA-COMP:9670"/>
        <dbReference type="Rhea" id="RHEA-COMP:9704"/>
        <dbReference type="ChEBI" id="CHEBI:15378"/>
        <dbReference type="ChEBI" id="CHEBI:30616"/>
        <dbReference type="ChEBI" id="CHEBI:33019"/>
        <dbReference type="ChEBI" id="CHEBI:57926"/>
        <dbReference type="ChEBI" id="CHEBI:78442"/>
        <dbReference type="ChEBI" id="CHEBI:78534"/>
        <dbReference type="ChEBI" id="CHEBI:456215"/>
        <dbReference type="EC" id="6.1.1.3"/>
    </reaction>
</comment>
<dbReference type="InterPro" id="IPR004095">
    <property type="entry name" value="TGS"/>
</dbReference>
<keyword evidence="3 13" id="KW-0820">tRNA-binding</keyword>
<sequence length="646" mass="74220">MSIKVKLPDGNVREYDSGVSIEDVAFSISPGLKKNAVAGKINGKVVDLNTPIAEDVSLEILTLDSQDGLEVMRHSTAHLMAQAIKRIFGGDKVKLGIGPVIEDGFYYDIDLEQSITPDDLASIEKEMEKIVKEDLPIVRREVSREEALRIFGEIEDPLKLELIRDLPQEAVITIYDQGEFFDLCRGPHLPSTGKIKSFKLLSVAGAYWRGDSKNKMLQRIYATAFAKKAQLDEHLHFLEEAKKRDHRKLGKELNMFTFSREVGQGLPLWLPYGAKLRRTLERYIVDLEERLGYLHVYTPVLANVELYKTSGHWEHYQEDMFPPMQLDNEELVLRPMNCPHHMMVYKSEMRSYRDLPIRIAELGMMHRYEMSGALTGLHRVRAMTLNDSHIFCRLDQIKEEFKRVVQLIQRVYEDFGIKEYRFRLSYRDPQDKEKYWPDDVMWETSQRMLREVVEELDLPFFEAEGEAAFYGPKLDVQVKTALGKEETLSTAQIDVLLPDRFELEYVGDDGKKHRPVVIHRGIISTMERMTAFLLENFAGALPVWLSPVQVKVLPVSLAYESYVREVAEKLREAGVQVEADLRNEKLGYKIREAQLEKVPYMLVVGDNEASSNTVSVRRRGEGDLGAQSVEQFIERITGEISSKKVD</sequence>
<evidence type="ECO:0000256" key="9">
    <source>
        <dbReference type="ARBA" id="ARBA00022884"/>
    </source>
</evidence>
<dbReference type="Pfam" id="PF07973">
    <property type="entry name" value="tRNA_SAD"/>
    <property type="match status" value="1"/>
</dbReference>
<dbReference type="PRINTS" id="PR01047">
    <property type="entry name" value="TRNASYNTHTHR"/>
</dbReference>
<feature type="domain" description="TGS" evidence="15">
    <location>
        <begin position="1"/>
        <end position="62"/>
    </location>
</feature>
<dbReference type="Gene3D" id="3.10.20.30">
    <property type="match status" value="1"/>
</dbReference>
<dbReference type="GO" id="GO:0140096">
    <property type="term" value="F:catalytic activity, acting on a protein"/>
    <property type="evidence" value="ECO:0007669"/>
    <property type="project" value="UniProtKB-ARBA"/>
</dbReference>
<dbReference type="Gene3D" id="3.30.930.10">
    <property type="entry name" value="Bira Bifunctional Protein, Domain 2"/>
    <property type="match status" value="1"/>
</dbReference>
<feature type="binding site" evidence="13">
    <location>
        <position position="338"/>
    </location>
    <ligand>
        <name>Zn(2+)</name>
        <dbReference type="ChEBI" id="CHEBI:29105"/>
        <note>catalytic</note>
    </ligand>
</feature>
<gene>
    <name evidence="13" type="primary">thrS</name>
    <name evidence="16" type="ORF">D3H35_08990</name>
</gene>
<dbReference type="PANTHER" id="PTHR11451:SF56">
    <property type="entry name" value="THREONINE--TRNA LIGASE 1"/>
    <property type="match status" value="1"/>
</dbReference>
<dbReference type="FunFam" id="3.40.50.800:FF:000001">
    <property type="entry name" value="Threonine--tRNA ligase"/>
    <property type="match status" value="1"/>
</dbReference>
<feature type="domain" description="Aminoacyl-transfer RNA synthetases class-II family profile" evidence="14">
    <location>
        <begin position="271"/>
        <end position="542"/>
    </location>
</feature>
<organism evidence="16 17">
    <name type="scientific">Cohnella faecalis</name>
    <dbReference type="NCBI Taxonomy" id="2315694"/>
    <lineage>
        <taxon>Bacteria</taxon>
        <taxon>Bacillati</taxon>
        <taxon>Bacillota</taxon>
        <taxon>Bacilli</taxon>
        <taxon>Bacillales</taxon>
        <taxon>Paenibacillaceae</taxon>
        <taxon>Cohnella</taxon>
    </lineage>
</organism>
<dbReference type="GO" id="GO:0005737">
    <property type="term" value="C:cytoplasm"/>
    <property type="evidence" value="ECO:0007669"/>
    <property type="project" value="UniProtKB-SubCell"/>
</dbReference>
<comment type="subunit">
    <text evidence="13">Homodimer.</text>
</comment>
<keyword evidence="8 13" id="KW-0067">ATP-binding</keyword>
<dbReference type="GO" id="GO:0000049">
    <property type="term" value="F:tRNA binding"/>
    <property type="evidence" value="ECO:0007669"/>
    <property type="project" value="UniProtKB-KW"/>
</dbReference>
<dbReference type="InterPro" id="IPR012676">
    <property type="entry name" value="TGS-like"/>
</dbReference>
<dbReference type="GO" id="GO:0046872">
    <property type="term" value="F:metal ion binding"/>
    <property type="evidence" value="ECO:0007669"/>
    <property type="project" value="UniProtKB-KW"/>
</dbReference>
<evidence type="ECO:0000256" key="3">
    <source>
        <dbReference type="ARBA" id="ARBA00022555"/>
    </source>
</evidence>
<dbReference type="SMART" id="SM00863">
    <property type="entry name" value="tRNA_SAD"/>
    <property type="match status" value="1"/>
</dbReference>
<comment type="caution">
    <text evidence="13">Lacks conserved residue(s) required for the propagation of feature annotation.</text>
</comment>
<evidence type="ECO:0000256" key="7">
    <source>
        <dbReference type="ARBA" id="ARBA00022833"/>
    </source>
</evidence>
<dbReference type="EMBL" id="QXJM01000029">
    <property type="protein sequence ID" value="RIE04071.1"/>
    <property type="molecule type" value="Genomic_DNA"/>
</dbReference>
<dbReference type="AlphaFoldDB" id="A0A398CXW7"/>
<dbReference type="SUPFAM" id="SSF81271">
    <property type="entry name" value="TGS-like"/>
    <property type="match status" value="1"/>
</dbReference>
<evidence type="ECO:0000256" key="2">
    <source>
        <dbReference type="ARBA" id="ARBA00022490"/>
    </source>
</evidence>
<dbReference type="HAMAP" id="MF_00184">
    <property type="entry name" value="Thr_tRNA_synth"/>
    <property type="match status" value="1"/>
</dbReference>
<comment type="caution">
    <text evidence="16">The sequence shown here is derived from an EMBL/GenBank/DDBJ whole genome shotgun (WGS) entry which is preliminary data.</text>
</comment>
<dbReference type="NCBIfam" id="TIGR00418">
    <property type="entry name" value="thrS"/>
    <property type="match status" value="1"/>
</dbReference>
<dbReference type="FunFam" id="3.30.930.10:FF:000002">
    <property type="entry name" value="Threonine--tRNA ligase"/>
    <property type="match status" value="1"/>
</dbReference>
<evidence type="ECO:0000259" key="14">
    <source>
        <dbReference type="PROSITE" id="PS50862"/>
    </source>
</evidence>
<evidence type="ECO:0000256" key="1">
    <source>
        <dbReference type="ARBA" id="ARBA00008226"/>
    </source>
</evidence>
<evidence type="ECO:0000256" key="12">
    <source>
        <dbReference type="ARBA" id="ARBA00049515"/>
    </source>
</evidence>
<keyword evidence="17" id="KW-1185">Reference proteome</keyword>
<name>A0A398CXW7_9BACL</name>
<proteinExistence type="inferred from homology"/>
<evidence type="ECO:0000313" key="17">
    <source>
        <dbReference type="Proteomes" id="UP000266340"/>
    </source>
</evidence>
<evidence type="ECO:0000256" key="5">
    <source>
        <dbReference type="ARBA" id="ARBA00022723"/>
    </source>
</evidence>
<dbReference type="InterPro" id="IPR004154">
    <property type="entry name" value="Anticodon-bd"/>
</dbReference>
<dbReference type="InterPro" id="IPR002314">
    <property type="entry name" value="aa-tRNA-synt_IIb"/>
</dbReference>
<dbReference type="SUPFAM" id="SSF55186">
    <property type="entry name" value="ThrRS/AlaRS common domain"/>
    <property type="match status" value="1"/>
</dbReference>
<evidence type="ECO:0000256" key="11">
    <source>
        <dbReference type="ARBA" id="ARBA00023146"/>
    </source>
</evidence>
<dbReference type="Pfam" id="PF00587">
    <property type="entry name" value="tRNA-synt_2b"/>
    <property type="match status" value="1"/>
</dbReference>
<dbReference type="RefSeq" id="WP_119148742.1">
    <property type="nucleotide sequence ID" value="NZ_JBHSOV010000013.1"/>
</dbReference>
<keyword evidence="5 13" id="KW-0479">Metal-binding</keyword>
<evidence type="ECO:0000256" key="8">
    <source>
        <dbReference type="ARBA" id="ARBA00022840"/>
    </source>
</evidence>
<evidence type="ECO:0000256" key="4">
    <source>
        <dbReference type="ARBA" id="ARBA00022598"/>
    </source>
</evidence>
<evidence type="ECO:0000313" key="16">
    <source>
        <dbReference type="EMBL" id="RIE04071.1"/>
    </source>
</evidence>